<evidence type="ECO:0000256" key="1">
    <source>
        <dbReference type="SAM" id="SignalP"/>
    </source>
</evidence>
<keyword evidence="1" id="KW-0732">Signal</keyword>
<sequence length="367" mass="37671">MRRSLTACGAALAATAVVTTMGPSQAEPRTKAGTTAATWSIAQTNTLPGEDGIKAISVAPTGSTWAAGYQSSNGKSVPLVQHLLNGKWTTAKSPSSALGEISALSASSSKNVWAFGTTGSGTFAARWNGSAWSRTTVTTGRYDAVDASALSASNVWAVGGDETTTAMHWNGTSWKKVALPAPARAIAGVSSTHVYAGGTYKNQPAVMHWTGSAWKLAATPKFTLPEPDAVGVISDVYAPSASNVWASGGIDWPCGEDGDDTCTQPVLLHWDGAKWSSQTFPQGYGGYTRVTGDGGSGVWLLRGAWDPQLTHVVGGSVTNVTAPRPSGHDINLTALAVKDSTVWAAGAAFPEGDPDDPTGNGVYLATG</sequence>
<feature type="signal peptide" evidence="1">
    <location>
        <begin position="1"/>
        <end position="26"/>
    </location>
</feature>
<name>A0A9W6VXI6_9ACTN</name>
<dbReference type="SUPFAM" id="SSF89372">
    <property type="entry name" value="Fucose-specific lectin"/>
    <property type="match status" value="1"/>
</dbReference>
<dbReference type="RefSeq" id="WP_285568584.1">
    <property type="nucleotide sequence ID" value="NZ_BSTK01000002.1"/>
</dbReference>
<evidence type="ECO:0000313" key="2">
    <source>
        <dbReference type="EMBL" id="GLY83915.1"/>
    </source>
</evidence>
<accession>A0A9W6VXI6</accession>
<dbReference type="Proteomes" id="UP001165074">
    <property type="component" value="Unassembled WGS sequence"/>
</dbReference>
<gene>
    <name evidence="2" type="ORF">Airi02_018440</name>
</gene>
<comment type="caution">
    <text evidence="2">The sequence shown here is derived from an EMBL/GenBank/DDBJ whole genome shotgun (WGS) entry which is preliminary data.</text>
</comment>
<dbReference type="AlphaFoldDB" id="A0A9W6VXI6"/>
<keyword evidence="3" id="KW-1185">Reference proteome</keyword>
<protein>
    <submittedName>
        <fullName evidence="2">Uncharacterized protein</fullName>
    </submittedName>
</protein>
<reference evidence="2" key="1">
    <citation type="submission" date="2023-03" db="EMBL/GenBank/DDBJ databases">
        <title>Actinoallomurus iriomotensis NBRC 103684.</title>
        <authorList>
            <person name="Ichikawa N."/>
            <person name="Sato H."/>
            <person name="Tonouchi N."/>
        </authorList>
    </citation>
    <scope>NUCLEOTIDE SEQUENCE</scope>
    <source>
        <strain evidence="2">NBRC 103684</strain>
    </source>
</reference>
<proteinExistence type="predicted"/>
<feature type="chain" id="PRO_5040847615" evidence="1">
    <location>
        <begin position="27"/>
        <end position="367"/>
    </location>
</feature>
<evidence type="ECO:0000313" key="3">
    <source>
        <dbReference type="Proteomes" id="UP001165074"/>
    </source>
</evidence>
<organism evidence="2 3">
    <name type="scientific">Actinoallomurus iriomotensis</name>
    <dbReference type="NCBI Taxonomy" id="478107"/>
    <lineage>
        <taxon>Bacteria</taxon>
        <taxon>Bacillati</taxon>
        <taxon>Actinomycetota</taxon>
        <taxon>Actinomycetes</taxon>
        <taxon>Streptosporangiales</taxon>
        <taxon>Thermomonosporaceae</taxon>
        <taxon>Actinoallomurus</taxon>
    </lineage>
</organism>
<dbReference type="EMBL" id="BSTK01000002">
    <property type="protein sequence ID" value="GLY83915.1"/>
    <property type="molecule type" value="Genomic_DNA"/>
</dbReference>